<evidence type="ECO:0000259" key="8">
    <source>
        <dbReference type="PROSITE" id="PS50928"/>
    </source>
</evidence>
<evidence type="ECO:0000313" key="10">
    <source>
        <dbReference type="Proteomes" id="UP000321534"/>
    </source>
</evidence>
<evidence type="ECO:0000256" key="6">
    <source>
        <dbReference type="ARBA" id="ARBA00023136"/>
    </source>
</evidence>
<evidence type="ECO:0000256" key="2">
    <source>
        <dbReference type="ARBA" id="ARBA00022448"/>
    </source>
</evidence>
<evidence type="ECO:0000256" key="3">
    <source>
        <dbReference type="ARBA" id="ARBA00022475"/>
    </source>
</evidence>
<evidence type="ECO:0000256" key="7">
    <source>
        <dbReference type="RuleBase" id="RU363032"/>
    </source>
</evidence>
<dbReference type="CDD" id="cd06261">
    <property type="entry name" value="TM_PBP2"/>
    <property type="match status" value="1"/>
</dbReference>
<feature type="transmembrane region" description="Helical" evidence="7">
    <location>
        <begin position="138"/>
        <end position="159"/>
    </location>
</feature>
<keyword evidence="3" id="KW-1003">Cell membrane</keyword>
<keyword evidence="6 7" id="KW-0472">Membrane</keyword>
<accession>A0A512D1I6</accession>
<evidence type="ECO:0000256" key="5">
    <source>
        <dbReference type="ARBA" id="ARBA00022989"/>
    </source>
</evidence>
<keyword evidence="10" id="KW-1185">Reference proteome</keyword>
<dbReference type="GO" id="GO:0055085">
    <property type="term" value="P:transmembrane transport"/>
    <property type="evidence" value="ECO:0007669"/>
    <property type="project" value="InterPro"/>
</dbReference>
<dbReference type="EMBL" id="BJYX01000009">
    <property type="protein sequence ID" value="GEO30329.1"/>
    <property type="molecule type" value="Genomic_DNA"/>
</dbReference>
<comment type="subcellular location">
    <subcellularLocation>
        <location evidence="1 7">Cell membrane</location>
        <topology evidence="1 7">Multi-pass membrane protein</topology>
    </subcellularLocation>
</comment>
<dbReference type="InterPro" id="IPR000515">
    <property type="entry name" value="MetI-like"/>
</dbReference>
<dbReference type="GO" id="GO:0005886">
    <property type="term" value="C:plasma membrane"/>
    <property type="evidence" value="ECO:0007669"/>
    <property type="project" value="UniProtKB-SubCell"/>
</dbReference>
<name>A0A512D1I6_9MICO</name>
<feature type="transmembrane region" description="Helical" evidence="7">
    <location>
        <begin position="103"/>
        <end position="126"/>
    </location>
</feature>
<evidence type="ECO:0000256" key="1">
    <source>
        <dbReference type="ARBA" id="ARBA00004651"/>
    </source>
</evidence>
<dbReference type="AlphaFoldDB" id="A0A512D1I6"/>
<dbReference type="Gene3D" id="1.10.3720.10">
    <property type="entry name" value="MetI-like"/>
    <property type="match status" value="1"/>
</dbReference>
<feature type="transmembrane region" description="Helical" evidence="7">
    <location>
        <begin position="67"/>
        <end position="83"/>
    </location>
</feature>
<feature type="transmembrane region" description="Helical" evidence="7">
    <location>
        <begin position="33"/>
        <end position="55"/>
    </location>
</feature>
<reference evidence="9 10" key="1">
    <citation type="submission" date="2019-07" db="EMBL/GenBank/DDBJ databases">
        <title>Whole genome shotgun sequence of Terrabacter aerolatus NBRC 106305.</title>
        <authorList>
            <person name="Hosoyama A."/>
            <person name="Uohara A."/>
            <person name="Ohji S."/>
            <person name="Ichikawa N."/>
        </authorList>
    </citation>
    <scope>NUCLEOTIDE SEQUENCE [LARGE SCALE GENOMIC DNA]</scope>
    <source>
        <strain evidence="9 10">NBRC 106305</strain>
    </source>
</reference>
<keyword evidence="2 7" id="KW-0813">Transport</keyword>
<dbReference type="PANTHER" id="PTHR43744">
    <property type="entry name" value="ABC TRANSPORTER PERMEASE PROTEIN MG189-RELATED-RELATED"/>
    <property type="match status" value="1"/>
</dbReference>
<feature type="transmembrane region" description="Helical" evidence="7">
    <location>
        <begin position="171"/>
        <end position="190"/>
    </location>
</feature>
<comment type="similarity">
    <text evidence="7">Belongs to the binding-protein-dependent transport system permease family.</text>
</comment>
<dbReference type="SUPFAM" id="SSF161098">
    <property type="entry name" value="MetI-like"/>
    <property type="match status" value="1"/>
</dbReference>
<dbReference type="Proteomes" id="UP000321534">
    <property type="component" value="Unassembled WGS sequence"/>
</dbReference>
<keyword evidence="5 7" id="KW-1133">Transmembrane helix</keyword>
<gene>
    <name evidence="9" type="ORF">TAE01_21390</name>
</gene>
<keyword evidence="4 7" id="KW-0812">Transmembrane</keyword>
<dbReference type="PROSITE" id="PS50928">
    <property type="entry name" value="ABC_TM1"/>
    <property type="match status" value="1"/>
</dbReference>
<dbReference type="Pfam" id="PF00528">
    <property type="entry name" value="BPD_transp_1"/>
    <property type="match status" value="1"/>
</dbReference>
<comment type="caution">
    <text evidence="9">The sequence shown here is derived from an EMBL/GenBank/DDBJ whole genome shotgun (WGS) entry which is preliminary data.</text>
</comment>
<protein>
    <submittedName>
        <fullName evidence="9">Sugar ABC transporter permease</fullName>
    </submittedName>
</protein>
<dbReference type="InterPro" id="IPR035906">
    <property type="entry name" value="MetI-like_sf"/>
</dbReference>
<proteinExistence type="inferred from homology"/>
<dbReference type="PANTHER" id="PTHR43744:SF4">
    <property type="entry name" value="OSMOPROTECTIVE COMPOUNDS UPTAKE PERMEASE PROTEIN GGTD"/>
    <property type="match status" value="1"/>
</dbReference>
<dbReference type="RefSeq" id="WP_246111260.1">
    <property type="nucleotide sequence ID" value="NZ_BAAARO010000016.1"/>
</dbReference>
<feature type="transmembrane region" description="Helical" evidence="7">
    <location>
        <begin position="227"/>
        <end position="250"/>
    </location>
</feature>
<organism evidence="9 10">
    <name type="scientific">Terrabacter aerolatus</name>
    <dbReference type="NCBI Taxonomy" id="422442"/>
    <lineage>
        <taxon>Bacteria</taxon>
        <taxon>Bacillati</taxon>
        <taxon>Actinomycetota</taxon>
        <taxon>Actinomycetes</taxon>
        <taxon>Micrococcales</taxon>
        <taxon>Intrasporangiaceae</taxon>
        <taxon>Terrabacter</taxon>
    </lineage>
</organism>
<evidence type="ECO:0000313" key="9">
    <source>
        <dbReference type="EMBL" id="GEO30329.1"/>
    </source>
</evidence>
<feature type="domain" description="ABC transmembrane type-1" evidence="8">
    <location>
        <begin position="103"/>
        <end position="294"/>
    </location>
</feature>
<evidence type="ECO:0000256" key="4">
    <source>
        <dbReference type="ARBA" id="ARBA00022692"/>
    </source>
</evidence>
<sequence length="309" mass="33320">MTTTIQPGTGTPAEEPQILKQSKMGTGAGSATWPVRVGLLVLCVAWMIPALGMLVNSFRPRDEQFASGWWTAFFNPFGSSWTISNYTTVLTSDSAGIPMSQAFINSLIVALPATVIPILIAAFAAYSFTFMQWKGRDVVFVIIVGLLVVPNQVAFVPLVKLYSGLGLNGTFIAVWLAHIGFGMPLAVYILRSYMSGLPTAVIESAKIDGASHFTTFWRLIMPMSTPALASFAIFQFLWVWNDLLVALIFLGRGDNTVATVALQGLQGQTGAGRELIPAAGYITIIVPIIVFLALQRYFIRGMTSGAVKG</sequence>
<feature type="transmembrane region" description="Helical" evidence="7">
    <location>
        <begin position="275"/>
        <end position="294"/>
    </location>
</feature>